<evidence type="ECO:0000313" key="9">
    <source>
        <dbReference type="Proteomes" id="UP001141327"/>
    </source>
</evidence>
<keyword evidence="6 7" id="KW-0687">Ribonucleoprotein</keyword>
<dbReference type="SUPFAM" id="SSF54762">
    <property type="entry name" value="Signal recognition particle alu RNA binding heterodimer, SRP9/14"/>
    <property type="match status" value="1"/>
</dbReference>
<organism evidence="8 9">
    <name type="scientific">Paratrimastix pyriformis</name>
    <dbReference type="NCBI Taxonomy" id="342808"/>
    <lineage>
        <taxon>Eukaryota</taxon>
        <taxon>Metamonada</taxon>
        <taxon>Preaxostyla</taxon>
        <taxon>Paratrimastigidae</taxon>
        <taxon>Paratrimastix</taxon>
    </lineage>
</organism>
<proteinExistence type="inferred from homology"/>
<accession>A0ABQ8UGI8</accession>
<keyword evidence="5 7" id="KW-0733">Signal recognition particle</keyword>
<name>A0ABQ8UGI8_9EUKA</name>
<evidence type="ECO:0000256" key="2">
    <source>
        <dbReference type="ARBA" id="ARBA00010349"/>
    </source>
</evidence>
<sequence length="110" mass="12193">MLLDAETFLHELSRLFGDSRESGSVNITFKQLTGANLVRAFKGKPEAASADPHDVRCIIHAKGPHARLSTIIGARDVVRFQISIAALFKTNMINLKKKERKPKAPKKKAE</sequence>
<reference evidence="8" key="1">
    <citation type="journal article" date="2022" name="bioRxiv">
        <title>Genomics of Preaxostyla Flagellates Illuminates Evolutionary Transitions and the Path Towards Mitochondrial Loss.</title>
        <authorList>
            <person name="Novak L.V.F."/>
            <person name="Treitli S.C."/>
            <person name="Pyrih J."/>
            <person name="Halakuc P."/>
            <person name="Pipaliya S.V."/>
            <person name="Vacek V."/>
            <person name="Brzon O."/>
            <person name="Soukal P."/>
            <person name="Eme L."/>
            <person name="Dacks J.B."/>
            <person name="Karnkowska A."/>
            <person name="Elias M."/>
            <person name="Hampl V."/>
        </authorList>
    </citation>
    <scope>NUCLEOTIDE SEQUENCE</scope>
    <source>
        <strain evidence="8">RCP-MX</strain>
    </source>
</reference>
<keyword evidence="9" id="KW-1185">Reference proteome</keyword>
<evidence type="ECO:0000256" key="3">
    <source>
        <dbReference type="ARBA" id="ARBA00022490"/>
    </source>
</evidence>
<evidence type="ECO:0000256" key="5">
    <source>
        <dbReference type="ARBA" id="ARBA00023135"/>
    </source>
</evidence>
<evidence type="ECO:0000256" key="1">
    <source>
        <dbReference type="ARBA" id="ARBA00004496"/>
    </source>
</evidence>
<comment type="function">
    <text evidence="7">Component of the signal recognition particle (SRP) complex, a ribonucleoprotein complex that mediates the cotranslational targeting of secretory and membrane proteins to the endoplasmic reticulum (ER). SRP9 together with SRP14 and the Alu portion of the SRP RNA, constitutes the elongation arrest domain of SRP. The complex of SRP9 and SRP14 is required for SRP RNA binding.</text>
</comment>
<dbReference type="EMBL" id="JAPMOS010000030">
    <property type="protein sequence ID" value="KAJ4458367.1"/>
    <property type="molecule type" value="Genomic_DNA"/>
</dbReference>
<comment type="caution">
    <text evidence="8">The sequence shown here is derived from an EMBL/GenBank/DDBJ whole genome shotgun (WGS) entry which is preliminary data.</text>
</comment>
<evidence type="ECO:0000256" key="4">
    <source>
        <dbReference type="ARBA" id="ARBA00022884"/>
    </source>
</evidence>
<keyword evidence="4 7" id="KW-0694">RNA-binding</keyword>
<dbReference type="Gene3D" id="3.30.720.10">
    <property type="entry name" value="Signal recognition particle alu RNA binding heterodimer, srp9/1"/>
    <property type="match status" value="1"/>
</dbReference>
<dbReference type="Pfam" id="PF02290">
    <property type="entry name" value="SRP14"/>
    <property type="match status" value="1"/>
</dbReference>
<gene>
    <name evidence="8" type="ORF">PAPYR_5920</name>
</gene>
<dbReference type="PANTHER" id="PTHR12013">
    <property type="entry name" value="SIGNAL RECOGNITION PARTICLE 14 KD PROTEIN"/>
    <property type="match status" value="1"/>
</dbReference>
<evidence type="ECO:0000256" key="6">
    <source>
        <dbReference type="ARBA" id="ARBA00023274"/>
    </source>
</evidence>
<comment type="subunit">
    <text evidence="7">Heterodimer with SRP9; binds RNA as heterodimer. Component of a signal recognition particle (SRP) complex that consists of a 7SL RNA molecule of 300 nucleotides and six protein subunits: SRP72, SRP68, SRP54, SRP19, SRP14 and SRP9.</text>
</comment>
<dbReference type="InterPro" id="IPR009018">
    <property type="entry name" value="Signal_recog_particle_SRP9/14"/>
</dbReference>
<comment type="subcellular location">
    <subcellularLocation>
        <location evidence="1 7">Cytoplasm</location>
    </subcellularLocation>
</comment>
<keyword evidence="3 7" id="KW-0963">Cytoplasm</keyword>
<comment type="similarity">
    <text evidence="2 7">Belongs to the SRP14 family.</text>
</comment>
<evidence type="ECO:0000313" key="8">
    <source>
        <dbReference type="EMBL" id="KAJ4458367.1"/>
    </source>
</evidence>
<dbReference type="InterPro" id="IPR003210">
    <property type="entry name" value="Signal_recog_particle_SRP14"/>
</dbReference>
<evidence type="ECO:0000256" key="7">
    <source>
        <dbReference type="RuleBase" id="RU368100"/>
    </source>
</evidence>
<dbReference type="Proteomes" id="UP001141327">
    <property type="component" value="Unassembled WGS sequence"/>
</dbReference>
<protein>
    <recommendedName>
        <fullName evidence="7">Signal recognition particle 14 kDa protein</fullName>
        <shortName evidence="7">SRP14</shortName>
    </recommendedName>
</protein>